<feature type="region of interest" description="Disordered" evidence="1">
    <location>
        <begin position="1"/>
        <end position="48"/>
    </location>
</feature>
<evidence type="ECO:0000259" key="2">
    <source>
        <dbReference type="PROSITE" id="PS51184"/>
    </source>
</evidence>
<dbReference type="AlphaFoldDB" id="A0A8H8DF76"/>
<evidence type="ECO:0000313" key="4">
    <source>
        <dbReference type="Proteomes" id="UP000673691"/>
    </source>
</evidence>
<comment type="caution">
    <text evidence="3">The sequence shown here is derived from an EMBL/GenBank/DDBJ whole genome shotgun (WGS) entry which is preliminary data.</text>
</comment>
<proteinExistence type="predicted"/>
<name>A0A8H8DF76_9FUNG</name>
<dbReference type="InterPro" id="IPR003347">
    <property type="entry name" value="JmjC_dom"/>
</dbReference>
<feature type="non-terminal residue" evidence="3">
    <location>
        <position position="472"/>
    </location>
</feature>
<feature type="compositionally biased region" description="Low complexity" evidence="1">
    <location>
        <begin position="14"/>
        <end position="23"/>
    </location>
</feature>
<keyword evidence="4" id="KW-1185">Reference proteome</keyword>
<dbReference type="PROSITE" id="PS51184">
    <property type="entry name" value="JMJC"/>
    <property type="match status" value="1"/>
</dbReference>
<protein>
    <submittedName>
        <fullName evidence="3">Cupin-like domain-containing protein</fullName>
    </submittedName>
</protein>
<organism evidence="3 4">
    <name type="scientific">Olpidium bornovanus</name>
    <dbReference type="NCBI Taxonomy" id="278681"/>
    <lineage>
        <taxon>Eukaryota</taxon>
        <taxon>Fungi</taxon>
        <taxon>Fungi incertae sedis</taxon>
        <taxon>Olpidiomycota</taxon>
        <taxon>Olpidiomycotina</taxon>
        <taxon>Olpidiomycetes</taxon>
        <taxon>Olpidiales</taxon>
        <taxon>Olpidiaceae</taxon>
        <taxon>Olpidium</taxon>
    </lineage>
</organism>
<dbReference type="InterPro" id="IPR041667">
    <property type="entry name" value="Cupin_8"/>
</dbReference>
<dbReference type="Gene3D" id="2.60.120.650">
    <property type="entry name" value="Cupin"/>
    <property type="match status" value="1"/>
</dbReference>
<evidence type="ECO:0000313" key="3">
    <source>
        <dbReference type="EMBL" id="KAG5456260.1"/>
    </source>
</evidence>
<sequence>MTATAGYRRGACRSGGRLRASTARGRRRNGPACSSTNAVPAGPRFRNDCKGFRPPPRWMPARVAVGGISPEDFYRRYVATRTPCVLTTAAGDPTSASKLLGKPPPRWSLDELKDRAGHVAVKVESKGSRGSFGKGTSRQKMLFADFLDAVARQGRTDLYLTTQYQDEEQPDAEVDASGEDKKAELRWKAHAYCQAPLSALLGDIELRPPLFGKLVPQQVNLWLGAVPAGDDNGTSSGLHHDFHDNLYVLLRGRKRFTLFSPHDAGRLYLYGRLSHVHPNGLINYRGAETRSDGANPLYVARWRSKTAVQRLAAAEAAGEDAAVAEEELEQAMDALLDVDCLGEESPGQLDDGGLLLGNARKRKRRLDVGGTAPPKKIAVAGSVETGSSEPPSFSKIPACALHCPKKLEPFPLLSGARKFTCDLREGDILYLPATGETDHGPSVVFRRLVPRSDFVRTPRRRRPDPPERWDSH</sequence>
<dbReference type="PANTHER" id="PTHR12461">
    <property type="entry name" value="HYPOXIA-INDUCIBLE FACTOR 1 ALPHA INHIBITOR-RELATED"/>
    <property type="match status" value="1"/>
</dbReference>
<dbReference type="OrthoDB" id="415358at2759"/>
<dbReference type="Proteomes" id="UP000673691">
    <property type="component" value="Unassembled WGS sequence"/>
</dbReference>
<dbReference type="EMBL" id="JAEFCI010012019">
    <property type="protein sequence ID" value="KAG5456260.1"/>
    <property type="molecule type" value="Genomic_DNA"/>
</dbReference>
<dbReference type="Pfam" id="PF13621">
    <property type="entry name" value="Cupin_8"/>
    <property type="match status" value="1"/>
</dbReference>
<evidence type="ECO:0000256" key="1">
    <source>
        <dbReference type="SAM" id="MobiDB-lite"/>
    </source>
</evidence>
<feature type="domain" description="JmjC" evidence="2">
    <location>
        <begin position="196"/>
        <end position="472"/>
    </location>
</feature>
<dbReference type="PANTHER" id="PTHR12461:SF100">
    <property type="entry name" value="JMJC DOMAIN-CONTAINING PROTEIN 4"/>
    <property type="match status" value="1"/>
</dbReference>
<reference evidence="3 4" key="1">
    <citation type="journal article" name="Sci. Rep.">
        <title>Genome-scale phylogenetic analyses confirm Olpidium as the closest living zoosporic fungus to the non-flagellated, terrestrial fungi.</title>
        <authorList>
            <person name="Chang Y."/>
            <person name="Rochon D."/>
            <person name="Sekimoto S."/>
            <person name="Wang Y."/>
            <person name="Chovatia M."/>
            <person name="Sandor L."/>
            <person name="Salamov A."/>
            <person name="Grigoriev I.V."/>
            <person name="Stajich J.E."/>
            <person name="Spatafora J.W."/>
        </authorList>
    </citation>
    <scope>NUCLEOTIDE SEQUENCE [LARGE SCALE GENOMIC DNA]</scope>
    <source>
        <strain evidence="3">S191</strain>
    </source>
</reference>
<accession>A0A8H8DF76</accession>
<dbReference type="SUPFAM" id="SSF51197">
    <property type="entry name" value="Clavaminate synthase-like"/>
    <property type="match status" value="1"/>
</dbReference>
<gene>
    <name evidence="3" type="ORF">BJ554DRAFT_4045</name>
</gene>